<dbReference type="InterPro" id="IPR036770">
    <property type="entry name" value="Ankyrin_rpt-contain_sf"/>
</dbReference>
<comment type="caution">
    <text evidence="4">The sequence shown here is derived from an EMBL/GenBank/DDBJ whole genome shotgun (WGS) entry which is preliminary data.</text>
</comment>
<reference evidence="4" key="1">
    <citation type="journal article" date="2021" name="Nat. Commun.">
        <title>Genetic determinants of endophytism in the Arabidopsis root mycobiome.</title>
        <authorList>
            <person name="Mesny F."/>
            <person name="Miyauchi S."/>
            <person name="Thiergart T."/>
            <person name="Pickel B."/>
            <person name="Atanasova L."/>
            <person name="Karlsson M."/>
            <person name="Huettel B."/>
            <person name="Barry K.W."/>
            <person name="Haridas S."/>
            <person name="Chen C."/>
            <person name="Bauer D."/>
            <person name="Andreopoulos W."/>
            <person name="Pangilinan J."/>
            <person name="LaButti K."/>
            <person name="Riley R."/>
            <person name="Lipzen A."/>
            <person name="Clum A."/>
            <person name="Drula E."/>
            <person name="Henrissat B."/>
            <person name="Kohler A."/>
            <person name="Grigoriev I.V."/>
            <person name="Martin F.M."/>
            <person name="Hacquard S."/>
        </authorList>
    </citation>
    <scope>NUCLEOTIDE SEQUENCE</scope>
    <source>
        <strain evidence="4">MPI-SDFR-AT-0073</strain>
    </source>
</reference>
<dbReference type="EMBL" id="JAGPXC010000010">
    <property type="protein sequence ID" value="KAH6645749.1"/>
    <property type="molecule type" value="Genomic_DNA"/>
</dbReference>
<accession>A0A9P8RH74</accession>
<evidence type="ECO:0000313" key="5">
    <source>
        <dbReference type="Proteomes" id="UP000758603"/>
    </source>
</evidence>
<dbReference type="PANTHER" id="PTHR24198:SF165">
    <property type="entry name" value="ANKYRIN REPEAT-CONTAINING PROTEIN-RELATED"/>
    <property type="match status" value="1"/>
</dbReference>
<dbReference type="InterPro" id="IPR002110">
    <property type="entry name" value="Ankyrin_rpt"/>
</dbReference>
<evidence type="ECO:0000256" key="1">
    <source>
        <dbReference type="ARBA" id="ARBA00022737"/>
    </source>
</evidence>
<keyword evidence="2 3" id="KW-0040">ANK repeat</keyword>
<keyword evidence="1" id="KW-0677">Repeat</keyword>
<name>A0A9P8RH74_9PEZI</name>
<dbReference type="Gene3D" id="1.25.40.20">
    <property type="entry name" value="Ankyrin repeat-containing domain"/>
    <property type="match status" value="1"/>
</dbReference>
<dbReference type="OrthoDB" id="426293at2759"/>
<dbReference type="RefSeq" id="XP_045952263.1">
    <property type="nucleotide sequence ID" value="XM_046103979.1"/>
</dbReference>
<dbReference type="PANTHER" id="PTHR24198">
    <property type="entry name" value="ANKYRIN REPEAT AND PROTEIN KINASE DOMAIN-CONTAINING PROTEIN"/>
    <property type="match status" value="1"/>
</dbReference>
<protein>
    <submittedName>
        <fullName evidence="4">Ankyrin repeat-containing domain protein</fullName>
    </submittedName>
</protein>
<dbReference type="Pfam" id="PF12796">
    <property type="entry name" value="Ank_2"/>
    <property type="match status" value="1"/>
</dbReference>
<keyword evidence="5" id="KW-1185">Reference proteome</keyword>
<sequence>MSQQDNNGRTALFIASMRGHLNVLQILLSKSPTDVYTKDRYNATPLFVASRHGHKQVANTLLSIDVMSLGSADVFGRTILWWTRKSGNSLKVDLVNHNIGLASRVDDAGAESVHSEAAMPDDTYAWCDVCTMDIQNDCDHYSCAICDGGDFCICMACFEFGVQCQGAEHEWSLVRGQREASLA</sequence>
<evidence type="ECO:0000313" key="4">
    <source>
        <dbReference type="EMBL" id="KAH6645749.1"/>
    </source>
</evidence>
<proteinExistence type="predicted"/>
<dbReference type="GeneID" id="70132870"/>
<dbReference type="Proteomes" id="UP000758603">
    <property type="component" value="Unassembled WGS sequence"/>
</dbReference>
<dbReference type="SUPFAM" id="SSF48403">
    <property type="entry name" value="Ankyrin repeat"/>
    <property type="match status" value="1"/>
</dbReference>
<dbReference type="PROSITE" id="PS50088">
    <property type="entry name" value="ANK_REPEAT"/>
    <property type="match status" value="1"/>
</dbReference>
<evidence type="ECO:0000256" key="2">
    <source>
        <dbReference type="ARBA" id="ARBA00023043"/>
    </source>
</evidence>
<dbReference type="SMART" id="SM00248">
    <property type="entry name" value="ANK"/>
    <property type="match status" value="2"/>
</dbReference>
<evidence type="ECO:0000256" key="3">
    <source>
        <dbReference type="PROSITE-ProRule" id="PRU00023"/>
    </source>
</evidence>
<feature type="repeat" description="ANK" evidence="3">
    <location>
        <begin position="7"/>
        <end position="31"/>
    </location>
</feature>
<gene>
    <name evidence="4" type="ORF">BKA67DRAFT_582277</name>
</gene>
<organism evidence="4 5">
    <name type="scientific">Truncatella angustata</name>
    <dbReference type="NCBI Taxonomy" id="152316"/>
    <lineage>
        <taxon>Eukaryota</taxon>
        <taxon>Fungi</taxon>
        <taxon>Dikarya</taxon>
        <taxon>Ascomycota</taxon>
        <taxon>Pezizomycotina</taxon>
        <taxon>Sordariomycetes</taxon>
        <taxon>Xylariomycetidae</taxon>
        <taxon>Amphisphaeriales</taxon>
        <taxon>Sporocadaceae</taxon>
        <taxon>Truncatella</taxon>
    </lineage>
</organism>
<dbReference type="PROSITE" id="PS50297">
    <property type="entry name" value="ANK_REP_REGION"/>
    <property type="match status" value="1"/>
</dbReference>
<dbReference type="AlphaFoldDB" id="A0A9P8RH74"/>